<proteinExistence type="predicted"/>
<dbReference type="EMBL" id="JAGPXC010000012">
    <property type="protein sequence ID" value="KAH6644931.1"/>
    <property type="molecule type" value="Genomic_DNA"/>
</dbReference>
<feature type="transmembrane region" description="Helical" evidence="2">
    <location>
        <begin position="222"/>
        <end position="240"/>
    </location>
</feature>
<keyword evidence="2" id="KW-0472">Membrane</keyword>
<dbReference type="OrthoDB" id="4765210at2759"/>
<gene>
    <name evidence="3" type="ORF">BKA67DRAFT_670407</name>
</gene>
<dbReference type="RefSeq" id="XP_045951445.1">
    <property type="nucleotide sequence ID" value="XM_046108672.1"/>
</dbReference>
<feature type="transmembrane region" description="Helical" evidence="2">
    <location>
        <begin position="182"/>
        <end position="202"/>
    </location>
</feature>
<comment type="caution">
    <text evidence="3">The sequence shown here is derived from an EMBL/GenBank/DDBJ whole genome shotgun (WGS) entry which is preliminary data.</text>
</comment>
<protein>
    <submittedName>
        <fullName evidence="3">Uncharacterized protein</fullName>
    </submittedName>
</protein>
<accession>A0A9P8UB34</accession>
<evidence type="ECO:0000256" key="2">
    <source>
        <dbReference type="SAM" id="Phobius"/>
    </source>
</evidence>
<feature type="compositionally biased region" description="Polar residues" evidence="1">
    <location>
        <begin position="1"/>
        <end position="14"/>
    </location>
</feature>
<name>A0A9P8UB34_9PEZI</name>
<dbReference type="Proteomes" id="UP000758603">
    <property type="component" value="Unassembled WGS sequence"/>
</dbReference>
<evidence type="ECO:0000256" key="1">
    <source>
        <dbReference type="SAM" id="MobiDB-lite"/>
    </source>
</evidence>
<feature type="region of interest" description="Disordered" evidence="1">
    <location>
        <begin position="1"/>
        <end position="55"/>
    </location>
</feature>
<keyword evidence="2" id="KW-1133">Transmembrane helix</keyword>
<keyword evidence="4" id="KW-1185">Reference proteome</keyword>
<reference evidence="3" key="1">
    <citation type="journal article" date="2021" name="Nat. Commun.">
        <title>Genetic determinants of endophytism in the Arabidopsis root mycobiome.</title>
        <authorList>
            <person name="Mesny F."/>
            <person name="Miyauchi S."/>
            <person name="Thiergart T."/>
            <person name="Pickel B."/>
            <person name="Atanasova L."/>
            <person name="Karlsson M."/>
            <person name="Huettel B."/>
            <person name="Barry K.W."/>
            <person name="Haridas S."/>
            <person name="Chen C."/>
            <person name="Bauer D."/>
            <person name="Andreopoulos W."/>
            <person name="Pangilinan J."/>
            <person name="LaButti K."/>
            <person name="Riley R."/>
            <person name="Lipzen A."/>
            <person name="Clum A."/>
            <person name="Drula E."/>
            <person name="Henrissat B."/>
            <person name="Kohler A."/>
            <person name="Grigoriev I.V."/>
            <person name="Martin F.M."/>
            <person name="Hacquard S."/>
        </authorList>
    </citation>
    <scope>NUCLEOTIDE SEQUENCE</scope>
    <source>
        <strain evidence="3">MPI-SDFR-AT-0073</strain>
    </source>
</reference>
<dbReference type="AlphaFoldDB" id="A0A9P8UB34"/>
<sequence>MSTLARNSRPAQQPTTPPGRRRFVRNGSTGSNGSNIKQRHDTDTRVTVNTPASPPPLPTAMGEAWHWIQKSIVGPGTDLGRLELAHQLHVLKRVYDRQPRHFGHFVLKLISTVEWIPRYLFDACCELLKVSTTFVIQLLDLLLSSLFCGLFGFPWASTLFYGLLVTFPRVPYTFWQTGNFKGAAVCTLLYTTWAAWMIHVYINKPERWLGYARSWLITPGEILVGPYLWLFLAAGTMLWFEYQPITDPLFLSPHLVTAVQW</sequence>
<evidence type="ECO:0000313" key="4">
    <source>
        <dbReference type="Proteomes" id="UP000758603"/>
    </source>
</evidence>
<evidence type="ECO:0000313" key="3">
    <source>
        <dbReference type="EMBL" id="KAH6644931.1"/>
    </source>
</evidence>
<feature type="compositionally biased region" description="Polar residues" evidence="1">
    <location>
        <begin position="26"/>
        <end position="36"/>
    </location>
</feature>
<dbReference type="GeneID" id="70137563"/>
<keyword evidence="2" id="KW-0812">Transmembrane</keyword>
<feature type="transmembrane region" description="Helical" evidence="2">
    <location>
        <begin position="138"/>
        <end position="162"/>
    </location>
</feature>
<organism evidence="3 4">
    <name type="scientific">Truncatella angustata</name>
    <dbReference type="NCBI Taxonomy" id="152316"/>
    <lineage>
        <taxon>Eukaryota</taxon>
        <taxon>Fungi</taxon>
        <taxon>Dikarya</taxon>
        <taxon>Ascomycota</taxon>
        <taxon>Pezizomycotina</taxon>
        <taxon>Sordariomycetes</taxon>
        <taxon>Xylariomycetidae</taxon>
        <taxon>Amphisphaeriales</taxon>
        <taxon>Sporocadaceae</taxon>
        <taxon>Truncatella</taxon>
    </lineage>
</organism>